<dbReference type="Pfam" id="PF00501">
    <property type="entry name" value="AMP-binding"/>
    <property type="match status" value="1"/>
</dbReference>
<dbReference type="Proteomes" id="UP001470230">
    <property type="component" value="Unassembled WGS sequence"/>
</dbReference>
<gene>
    <name evidence="2" type="ORF">M9Y10_032388</name>
</gene>
<accession>A0ABR2GYA2</accession>
<proteinExistence type="predicted"/>
<sequence>MGSDESKPTVSVFAEGEQPGPFSIRRCPGYEKGICQNPPELQTMQDMILESFKKFANNPYIGYRERNGEKLSNKFTFKTYKECETIAYQFGSGLISLGVQPKDLVGVYSGNCPEWLHMIDVSSLYGHVIAALYDTFGQEIMGKLIKNSELETILVSMKNAPKLLDILKADKFKVQRVIVFTDSNNSYEELKEGFQSCQINFYTFNDILDIGKNDIKPLPKLDEDCIYYICFSSGTTGMPKGVMISNRSQVSNTINVRKQLHFTSQSRHLSYLPLPHVFERAAVSAIMHVGGCVGVFSGSIQKLIEDMQILKPTFLPAVPRVINRIYDNVMNKVHSSSYIKQGIFWGSWYWKRFWLKRGSNSPFTDRLIFDAINKQLGGEINLFIIGGAALNPWIHEFIGFATGSQMAVGYGLSEAGSGVIVNPLEVRYSKPGTVGGPMTNCEVRLEPIQDYDDPTCGEILISGPCNCSGYLNDEMATKNLFIDEKNRHGDGGKKGTNWIHTGDVGKWDDEGYLMIVDRMRSIFKLSQGEYVAAELLTQTYELAKIINQIFIYGDSTRFCLVAVVIPKMEEVAAFLKKDRISQEEYENACNSKELRDFVKEELDKIATEKNLPGYERIRAVTCDSVEWTIANNMLTPTFKLRRKNLTDKYEKVIDDMYESI</sequence>
<dbReference type="InterPro" id="IPR000873">
    <property type="entry name" value="AMP-dep_synth/lig_dom"/>
</dbReference>
<reference evidence="2 3" key="1">
    <citation type="submission" date="2024-04" db="EMBL/GenBank/DDBJ databases">
        <title>Tritrichomonas musculus Genome.</title>
        <authorList>
            <person name="Alves-Ferreira E."/>
            <person name="Grigg M."/>
            <person name="Lorenzi H."/>
            <person name="Galac M."/>
        </authorList>
    </citation>
    <scope>NUCLEOTIDE SEQUENCE [LARGE SCALE GENOMIC DNA]</scope>
    <source>
        <strain evidence="2 3">EAF2021</strain>
    </source>
</reference>
<dbReference type="PANTHER" id="PTHR43272">
    <property type="entry name" value="LONG-CHAIN-FATTY-ACID--COA LIGASE"/>
    <property type="match status" value="1"/>
</dbReference>
<comment type="caution">
    <text evidence="2">The sequence shown here is derived from an EMBL/GenBank/DDBJ whole genome shotgun (WGS) entry which is preliminary data.</text>
</comment>
<dbReference type="EMBL" id="JAPFFF010000053">
    <property type="protein sequence ID" value="KAK8838929.1"/>
    <property type="molecule type" value="Genomic_DNA"/>
</dbReference>
<dbReference type="InterPro" id="IPR042099">
    <property type="entry name" value="ANL_N_sf"/>
</dbReference>
<organism evidence="2 3">
    <name type="scientific">Tritrichomonas musculus</name>
    <dbReference type="NCBI Taxonomy" id="1915356"/>
    <lineage>
        <taxon>Eukaryota</taxon>
        <taxon>Metamonada</taxon>
        <taxon>Parabasalia</taxon>
        <taxon>Tritrichomonadida</taxon>
        <taxon>Tritrichomonadidae</taxon>
        <taxon>Tritrichomonas</taxon>
    </lineage>
</organism>
<protein>
    <recommendedName>
        <fullName evidence="1">AMP-dependent synthetase/ligase domain-containing protein</fullName>
    </recommendedName>
</protein>
<dbReference type="SUPFAM" id="SSF56801">
    <property type="entry name" value="Acetyl-CoA synthetase-like"/>
    <property type="match status" value="1"/>
</dbReference>
<feature type="domain" description="AMP-dependent synthetase/ligase" evidence="1">
    <location>
        <begin position="76"/>
        <end position="471"/>
    </location>
</feature>
<name>A0ABR2GYA2_9EUKA</name>
<evidence type="ECO:0000313" key="2">
    <source>
        <dbReference type="EMBL" id="KAK8838929.1"/>
    </source>
</evidence>
<evidence type="ECO:0000313" key="3">
    <source>
        <dbReference type="Proteomes" id="UP001470230"/>
    </source>
</evidence>
<evidence type="ECO:0000259" key="1">
    <source>
        <dbReference type="Pfam" id="PF00501"/>
    </source>
</evidence>
<dbReference type="Gene3D" id="3.40.50.12780">
    <property type="entry name" value="N-terminal domain of ligase-like"/>
    <property type="match status" value="1"/>
</dbReference>
<dbReference type="InterPro" id="IPR020845">
    <property type="entry name" value="AMP-binding_CS"/>
</dbReference>
<dbReference type="PANTHER" id="PTHR43272:SF3">
    <property type="entry name" value="LONG CHAIN ACYL-COA SYNTHETASE 4"/>
    <property type="match status" value="1"/>
</dbReference>
<keyword evidence="3" id="KW-1185">Reference proteome</keyword>
<dbReference type="PROSITE" id="PS00455">
    <property type="entry name" value="AMP_BINDING"/>
    <property type="match status" value="1"/>
</dbReference>